<feature type="transmembrane region" description="Helical" evidence="7">
    <location>
        <begin position="184"/>
        <end position="204"/>
    </location>
</feature>
<comment type="subcellular location">
    <subcellularLocation>
        <location evidence="1 7">Cell membrane</location>
        <topology evidence="1 7">Multi-pass membrane protein</topology>
    </subcellularLocation>
</comment>
<evidence type="ECO:0000313" key="10">
    <source>
        <dbReference type="Proteomes" id="UP001611383"/>
    </source>
</evidence>
<dbReference type="Pfam" id="PF09335">
    <property type="entry name" value="VTT_dom"/>
    <property type="match status" value="1"/>
</dbReference>
<name>A0ABY9X0V0_9BACT</name>
<keyword evidence="6 7" id="KW-0472">Membrane</keyword>
<evidence type="ECO:0000256" key="3">
    <source>
        <dbReference type="ARBA" id="ARBA00022475"/>
    </source>
</evidence>
<dbReference type="EMBL" id="CP043494">
    <property type="protein sequence ID" value="WNG49015.1"/>
    <property type="molecule type" value="Genomic_DNA"/>
</dbReference>
<feature type="transmembrane region" description="Helical" evidence="7">
    <location>
        <begin position="21"/>
        <end position="42"/>
    </location>
</feature>
<evidence type="ECO:0000256" key="6">
    <source>
        <dbReference type="ARBA" id="ARBA00023136"/>
    </source>
</evidence>
<keyword evidence="5 7" id="KW-1133">Transmembrane helix</keyword>
<proteinExistence type="inferred from homology"/>
<evidence type="ECO:0000256" key="7">
    <source>
        <dbReference type="RuleBase" id="RU367016"/>
    </source>
</evidence>
<keyword evidence="10" id="KW-1185">Reference proteome</keyword>
<dbReference type="InterPro" id="IPR032816">
    <property type="entry name" value="VTT_dom"/>
</dbReference>
<dbReference type="InterPro" id="IPR032818">
    <property type="entry name" value="DedA-like"/>
</dbReference>
<keyword evidence="3 7" id="KW-1003">Cell membrane</keyword>
<dbReference type="PANTHER" id="PTHR30353">
    <property type="entry name" value="INNER MEMBRANE PROTEIN DEDA-RELATED"/>
    <property type="match status" value="1"/>
</dbReference>
<evidence type="ECO:0000256" key="2">
    <source>
        <dbReference type="ARBA" id="ARBA00010792"/>
    </source>
</evidence>
<evidence type="ECO:0000256" key="1">
    <source>
        <dbReference type="ARBA" id="ARBA00004651"/>
    </source>
</evidence>
<organism evidence="9 10">
    <name type="scientific">Archangium minus</name>
    <dbReference type="NCBI Taxonomy" id="83450"/>
    <lineage>
        <taxon>Bacteria</taxon>
        <taxon>Pseudomonadati</taxon>
        <taxon>Myxococcota</taxon>
        <taxon>Myxococcia</taxon>
        <taxon>Myxococcales</taxon>
        <taxon>Cystobacterineae</taxon>
        <taxon>Archangiaceae</taxon>
        <taxon>Archangium</taxon>
    </lineage>
</organism>
<gene>
    <name evidence="9" type="ORF">F0U60_36530</name>
</gene>
<keyword evidence="4 7" id="KW-0812">Transmembrane</keyword>
<evidence type="ECO:0000256" key="4">
    <source>
        <dbReference type="ARBA" id="ARBA00022692"/>
    </source>
</evidence>
<accession>A0ABY9X0V0</accession>
<feature type="transmembrane region" description="Helical" evidence="7">
    <location>
        <begin position="48"/>
        <end position="77"/>
    </location>
</feature>
<evidence type="ECO:0000256" key="5">
    <source>
        <dbReference type="ARBA" id="ARBA00022989"/>
    </source>
</evidence>
<sequence>MPRRAQLAGIAGGGVEAQIALWIAGFSYPAVFLLLVLCGVGAPLSEELVVITGGLVVAHSGASLSLMGLAAYLGILAGDSALYRIGRTLGPKVFSHPKLSKMLTPARMTLLQKLFARRGAVTVFFARFLPGLRAPAFLLAGATGLPYRRFLLADAAAAWIPAMGMTWLGYRYGPTVLADVQGGLRWLLIAAVSIALIVLGVRFIKQRAVRAATRVVPAPESKP</sequence>
<dbReference type="Proteomes" id="UP001611383">
    <property type="component" value="Chromosome"/>
</dbReference>
<comment type="similarity">
    <text evidence="2 7">Belongs to the DedA family.</text>
</comment>
<feature type="domain" description="VTT" evidence="8">
    <location>
        <begin position="47"/>
        <end position="170"/>
    </location>
</feature>
<reference evidence="9 10" key="1">
    <citation type="submission" date="2019-08" db="EMBL/GenBank/DDBJ databases">
        <title>Archangium and Cystobacter genomes.</title>
        <authorList>
            <person name="Chen I.-C.K."/>
            <person name="Wielgoss S."/>
        </authorList>
    </citation>
    <scope>NUCLEOTIDE SEQUENCE [LARGE SCALE GENOMIC DNA]</scope>
    <source>
        <strain evidence="9 10">Cbm 6</strain>
    </source>
</reference>
<evidence type="ECO:0000259" key="8">
    <source>
        <dbReference type="Pfam" id="PF09335"/>
    </source>
</evidence>
<dbReference type="PANTHER" id="PTHR30353:SF15">
    <property type="entry name" value="INNER MEMBRANE PROTEIN YABI"/>
    <property type="match status" value="1"/>
</dbReference>
<protein>
    <submittedName>
        <fullName evidence="9">DedA family protein</fullName>
    </submittedName>
</protein>
<feature type="transmembrane region" description="Helical" evidence="7">
    <location>
        <begin position="150"/>
        <end position="172"/>
    </location>
</feature>
<evidence type="ECO:0000313" key="9">
    <source>
        <dbReference type="EMBL" id="WNG49015.1"/>
    </source>
</evidence>